<dbReference type="AlphaFoldDB" id="A0AAV4X3A8"/>
<evidence type="ECO:0000313" key="2">
    <source>
        <dbReference type="EMBL" id="GIY88409.1"/>
    </source>
</evidence>
<comment type="caution">
    <text evidence="2">The sequence shown here is derived from an EMBL/GenBank/DDBJ whole genome shotgun (WGS) entry which is preliminary data.</text>
</comment>
<dbReference type="EMBL" id="BPLR01017063">
    <property type="protein sequence ID" value="GIY88409.1"/>
    <property type="molecule type" value="Genomic_DNA"/>
</dbReference>
<keyword evidence="3" id="KW-1185">Reference proteome</keyword>
<reference evidence="2 3" key="1">
    <citation type="submission" date="2021-06" db="EMBL/GenBank/DDBJ databases">
        <title>Caerostris extrusa draft genome.</title>
        <authorList>
            <person name="Kono N."/>
            <person name="Arakawa K."/>
        </authorList>
    </citation>
    <scope>NUCLEOTIDE SEQUENCE [LARGE SCALE GENOMIC DNA]</scope>
</reference>
<evidence type="ECO:0000256" key="1">
    <source>
        <dbReference type="SAM" id="MobiDB-lite"/>
    </source>
</evidence>
<evidence type="ECO:0000313" key="3">
    <source>
        <dbReference type="Proteomes" id="UP001054945"/>
    </source>
</evidence>
<dbReference type="Proteomes" id="UP001054945">
    <property type="component" value="Unassembled WGS sequence"/>
</dbReference>
<proteinExistence type="predicted"/>
<sequence length="97" mass="10666">MLTIVIAMLNDCYSYDNDLIAMLNDYYSYENHLISILNDCYSCDNDLIAMLNDCYGYATDVIAMNSIPNLSLGNAPHTKRGDQLFPTGATNAKPGTG</sequence>
<protein>
    <submittedName>
        <fullName evidence="2">Uncharacterized protein</fullName>
    </submittedName>
</protein>
<accession>A0AAV4X3A8</accession>
<organism evidence="2 3">
    <name type="scientific">Caerostris extrusa</name>
    <name type="common">Bark spider</name>
    <name type="synonym">Caerostris bankana</name>
    <dbReference type="NCBI Taxonomy" id="172846"/>
    <lineage>
        <taxon>Eukaryota</taxon>
        <taxon>Metazoa</taxon>
        <taxon>Ecdysozoa</taxon>
        <taxon>Arthropoda</taxon>
        <taxon>Chelicerata</taxon>
        <taxon>Arachnida</taxon>
        <taxon>Araneae</taxon>
        <taxon>Araneomorphae</taxon>
        <taxon>Entelegynae</taxon>
        <taxon>Araneoidea</taxon>
        <taxon>Araneidae</taxon>
        <taxon>Caerostris</taxon>
    </lineage>
</organism>
<name>A0AAV4X3A8_CAEEX</name>
<gene>
    <name evidence="2" type="ORF">CEXT_725651</name>
</gene>
<feature type="region of interest" description="Disordered" evidence="1">
    <location>
        <begin position="78"/>
        <end position="97"/>
    </location>
</feature>